<proteinExistence type="predicted"/>
<evidence type="ECO:0000313" key="2">
    <source>
        <dbReference type="Proteomes" id="UP001158986"/>
    </source>
</evidence>
<comment type="caution">
    <text evidence="1">The sequence shown here is derived from an EMBL/GenBank/DDBJ whole genome shotgun (WGS) entry which is preliminary data.</text>
</comment>
<protein>
    <submittedName>
        <fullName evidence="1">Uncharacterized protein</fullName>
    </submittedName>
</protein>
<sequence>MVQGTERVFSLAMPGTGESIHPGWHCSHRRASPASIGEHLKCVIDERVAPRALGGGYLGTRVPVSPLWGAPAMGGHYHGQAQVKPLGCERGIRTTKCCAPRNKAIQEAARFSSCIS</sequence>
<dbReference type="EMBL" id="CAKLCB010000380">
    <property type="protein sequence ID" value="CAH0521509.1"/>
    <property type="molecule type" value="Genomic_DNA"/>
</dbReference>
<evidence type="ECO:0000313" key="1">
    <source>
        <dbReference type="EMBL" id="CAH0521509.1"/>
    </source>
</evidence>
<reference evidence="1 2" key="1">
    <citation type="submission" date="2021-11" db="EMBL/GenBank/DDBJ databases">
        <authorList>
            <person name="Islam A."/>
            <person name="Islam S."/>
            <person name="Flora M.S."/>
            <person name="Rahman M."/>
            <person name="Ziaur R.M."/>
            <person name="Epstein J.H."/>
            <person name="Hassan M."/>
            <person name="Klassen M."/>
            <person name="Woodard K."/>
            <person name="Webb A."/>
            <person name="Webby R.J."/>
            <person name="El Zowalaty M.E."/>
        </authorList>
    </citation>
    <scope>NUCLEOTIDE SEQUENCE [LARGE SCALE GENOMIC DNA]</scope>
    <source>
        <strain evidence="1">Pbs1</strain>
    </source>
</reference>
<accession>A0ABN8D8K8</accession>
<gene>
    <name evidence="1" type="ORF">PBS001_LOCUS7955</name>
</gene>
<name>A0ABN8D8K8_9STRA</name>
<organism evidence="1 2">
    <name type="scientific">Peronospora belbahrii</name>
    <dbReference type="NCBI Taxonomy" id="622444"/>
    <lineage>
        <taxon>Eukaryota</taxon>
        <taxon>Sar</taxon>
        <taxon>Stramenopiles</taxon>
        <taxon>Oomycota</taxon>
        <taxon>Peronosporomycetes</taxon>
        <taxon>Peronosporales</taxon>
        <taxon>Peronosporaceae</taxon>
        <taxon>Peronospora</taxon>
    </lineage>
</organism>
<keyword evidence="2" id="KW-1185">Reference proteome</keyword>
<dbReference type="Proteomes" id="UP001158986">
    <property type="component" value="Unassembled WGS sequence"/>
</dbReference>